<sequence>MVGDSVEGLGLPEGEAIRVIVVNVRKDIADVDDGGGVGRLGEKPPLYFSDGDR</sequence>
<feature type="region of interest" description="Disordered" evidence="1">
    <location>
        <begin position="33"/>
        <end position="53"/>
    </location>
</feature>
<dbReference type="EMBL" id="JAUJYO010000003">
    <property type="protein sequence ID" value="KAK1320787.1"/>
    <property type="molecule type" value="Genomic_DNA"/>
</dbReference>
<proteinExistence type="predicted"/>
<accession>A0AAV9F528</accession>
<reference evidence="2" key="1">
    <citation type="journal article" date="2023" name="Nat. Commun.">
        <title>Diploid and tetraploid genomes of Acorus and the evolution of monocots.</title>
        <authorList>
            <person name="Ma L."/>
            <person name="Liu K.W."/>
            <person name="Li Z."/>
            <person name="Hsiao Y.Y."/>
            <person name="Qi Y."/>
            <person name="Fu T."/>
            <person name="Tang G.D."/>
            <person name="Zhang D."/>
            <person name="Sun W.H."/>
            <person name="Liu D.K."/>
            <person name="Li Y."/>
            <person name="Chen G.Z."/>
            <person name="Liu X.D."/>
            <person name="Liao X.Y."/>
            <person name="Jiang Y.T."/>
            <person name="Yu X."/>
            <person name="Hao Y."/>
            <person name="Huang J."/>
            <person name="Zhao X.W."/>
            <person name="Ke S."/>
            <person name="Chen Y.Y."/>
            <person name="Wu W.L."/>
            <person name="Hsu J.L."/>
            <person name="Lin Y.F."/>
            <person name="Huang M.D."/>
            <person name="Li C.Y."/>
            <person name="Huang L."/>
            <person name="Wang Z.W."/>
            <person name="Zhao X."/>
            <person name="Zhong W.Y."/>
            <person name="Peng D.H."/>
            <person name="Ahmad S."/>
            <person name="Lan S."/>
            <person name="Zhang J.S."/>
            <person name="Tsai W.C."/>
            <person name="Van de Peer Y."/>
            <person name="Liu Z.J."/>
        </authorList>
    </citation>
    <scope>NUCLEOTIDE SEQUENCE</scope>
    <source>
        <strain evidence="2">CP</strain>
    </source>
</reference>
<name>A0AAV9F528_ACOCL</name>
<dbReference type="AlphaFoldDB" id="A0AAV9F528"/>
<dbReference type="Proteomes" id="UP001180020">
    <property type="component" value="Unassembled WGS sequence"/>
</dbReference>
<comment type="caution">
    <text evidence="2">The sequence shown here is derived from an EMBL/GenBank/DDBJ whole genome shotgun (WGS) entry which is preliminary data.</text>
</comment>
<gene>
    <name evidence="2" type="ORF">QJS10_CPA03g01386</name>
</gene>
<keyword evidence="3" id="KW-1185">Reference proteome</keyword>
<organism evidence="2 3">
    <name type="scientific">Acorus calamus</name>
    <name type="common">Sweet flag</name>
    <dbReference type="NCBI Taxonomy" id="4465"/>
    <lineage>
        <taxon>Eukaryota</taxon>
        <taxon>Viridiplantae</taxon>
        <taxon>Streptophyta</taxon>
        <taxon>Embryophyta</taxon>
        <taxon>Tracheophyta</taxon>
        <taxon>Spermatophyta</taxon>
        <taxon>Magnoliopsida</taxon>
        <taxon>Liliopsida</taxon>
        <taxon>Acoraceae</taxon>
        <taxon>Acorus</taxon>
    </lineage>
</organism>
<evidence type="ECO:0000313" key="3">
    <source>
        <dbReference type="Proteomes" id="UP001180020"/>
    </source>
</evidence>
<reference evidence="2" key="2">
    <citation type="submission" date="2023-06" db="EMBL/GenBank/DDBJ databases">
        <authorList>
            <person name="Ma L."/>
            <person name="Liu K.-W."/>
            <person name="Li Z."/>
            <person name="Hsiao Y.-Y."/>
            <person name="Qi Y."/>
            <person name="Fu T."/>
            <person name="Tang G."/>
            <person name="Zhang D."/>
            <person name="Sun W.-H."/>
            <person name="Liu D.-K."/>
            <person name="Li Y."/>
            <person name="Chen G.-Z."/>
            <person name="Liu X.-D."/>
            <person name="Liao X.-Y."/>
            <person name="Jiang Y.-T."/>
            <person name="Yu X."/>
            <person name="Hao Y."/>
            <person name="Huang J."/>
            <person name="Zhao X.-W."/>
            <person name="Ke S."/>
            <person name="Chen Y.-Y."/>
            <person name="Wu W.-L."/>
            <person name="Hsu J.-L."/>
            <person name="Lin Y.-F."/>
            <person name="Huang M.-D."/>
            <person name="Li C.-Y."/>
            <person name="Huang L."/>
            <person name="Wang Z.-W."/>
            <person name="Zhao X."/>
            <person name="Zhong W.-Y."/>
            <person name="Peng D.-H."/>
            <person name="Ahmad S."/>
            <person name="Lan S."/>
            <person name="Zhang J.-S."/>
            <person name="Tsai W.-C."/>
            <person name="Van De Peer Y."/>
            <person name="Liu Z.-J."/>
        </authorList>
    </citation>
    <scope>NUCLEOTIDE SEQUENCE</scope>
    <source>
        <strain evidence="2">CP</strain>
        <tissue evidence="2">Leaves</tissue>
    </source>
</reference>
<protein>
    <submittedName>
        <fullName evidence="2">Uncharacterized protein</fullName>
    </submittedName>
</protein>
<evidence type="ECO:0000256" key="1">
    <source>
        <dbReference type="SAM" id="MobiDB-lite"/>
    </source>
</evidence>
<evidence type="ECO:0000313" key="2">
    <source>
        <dbReference type="EMBL" id="KAK1320787.1"/>
    </source>
</evidence>